<organism evidence="2 3">
    <name type="scientific">Haloarcula tailed virus 2</name>
    <dbReference type="NCBI Taxonomy" id="2877989"/>
    <lineage>
        <taxon>Viruses</taxon>
        <taxon>Duplodnaviria</taxon>
        <taxon>Heunggongvirae</taxon>
        <taxon>Uroviricota</taxon>
        <taxon>Caudoviricetes</taxon>
        <taxon>Thumleimavirales</taxon>
        <taxon>Soleiviridae</taxon>
        <taxon>Eilatmyovirus</taxon>
        <taxon>Eilatmyovirus salis</taxon>
        <taxon>Eilatmyovirus HATV2</taxon>
    </lineage>
</organism>
<evidence type="ECO:0000313" key="3">
    <source>
        <dbReference type="Proteomes" id="UP000827814"/>
    </source>
</evidence>
<proteinExistence type="predicted"/>
<keyword evidence="3" id="KW-1185">Reference proteome</keyword>
<feature type="region of interest" description="Disordered" evidence="1">
    <location>
        <begin position="457"/>
        <end position="486"/>
    </location>
</feature>
<sequence>MNIQADKQREVKHEIYRPNVVKDFVDYSRCLQLLNEEQAVATLMVYLTGLLPDDSDNAAAYITGGSSGGKTHMKDKVIDNAFKLRDNEKDHWLFSTTSTSAKGLIDDPLWDKSRIAALNELNKIGEEMLEFLKSVHGDDGGHDYTRNQANADAESGFESVHVGSKSLPVVFMLADENKMNVEAELTTRMIEIKVDETEEKNAGVHDMHWGHNNLKIEGVQHNYIRDDPELEYAIQRHIADIPVDTPVIIPTGENRFDGDDWNASEVTKPMFSFSRSESTRASRMISSMTKASALLNYQDRDTVMWENDDGEKEEHIVLAPQDVANMIAIRRVLLTTTHGLDDKKMAVLDAIIETGGMADRDGTALQATIKDIERHIQNNPRIATIGKSQLRKILDAMNEDYLIDIRDNPEDLRENLYVYDGADALGRPNIEDFHDKFADVIDPITGEHISETVRRQQEALGAKNPADVLDTEPTGQQEISSSDLSDVEQATLDALDDTLRGHKVRAESLENMDWEHMLGAAPITNNGGFTEAAGPATTASKEGTVFDPDHAIWNGHNAGQARSAVEQALTSLQQSGHWALNENDDGSFHITVNK</sequence>
<protein>
    <submittedName>
        <fullName evidence="2">Uncharacterized protein</fullName>
    </submittedName>
</protein>
<evidence type="ECO:0000313" key="2">
    <source>
        <dbReference type="EMBL" id="UBF23219.1"/>
    </source>
</evidence>
<accession>A0AAE8XZX7</accession>
<evidence type="ECO:0000256" key="1">
    <source>
        <dbReference type="SAM" id="MobiDB-lite"/>
    </source>
</evidence>
<gene>
    <name evidence="2" type="ORF">HATV-2_gp68</name>
</gene>
<reference evidence="2" key="1">
    <citation type="submission" date="2021-05" db="EMBL/GenBank/DDBJ databases">
        <title>Diversity, taxonomy and evolution of archaeal viruses of the class Caudoviricetes.</title>
        <authorList>
            <person name="Liu Y."/>
            <person name="Demina T.A."/>
            <person name="Roux S."/>
            <person name="Aiewsakun P."/>
            <person name="Kazlauskas D."/>
            <person name="Simmonds P."/>
            <person name="Prangishvili D."/>
            <person name="Oksanen H.M."/>
            <person name="Krupovic M."/>
        </authorList>
    </citation>
    <scope>NUCLEOTIDE SEQUENCE</scope>
    <source>
        <strain evidence="2">HATV-2/44</strain>
    </source>
</reference>
<dbReference type="EMBL" id="MZ334525">
    <property type="protein sequence ID" value="UBF23219.1"/>
    <property type="molecule type" value="Genomic_DNA"/>
</dbReference>
<dbReference type="Proteomes" id="UP000827814">
    <property type="component" value="Segment"/>
</dbReference>
<feature type="compositionally biased region" description="Polar residues" evidence="1">
    <location>
        <begin position="473"/>
        <end position="484"/>
    </location>
</feature>
<name>A0AAE8XZX7_9CAUD</name>